<evidence type="ECO:0000256" key="3">
    <source>
        <dbReference type="ARBA" id="ARBA00022989"/>
    </source>
</evidence>
<feature type="transmembrane region" description="Helical" evidence="5">
    <location>
        <begin position="82"/>
        <end position="102"/>
    </location>
</feature>
<evidence type="ECO:0000313" key="7">
    <source>
        <dbReference type="EMBL" id="CAD8817644.1"/>
    </source>
</evidence>
<gene>
    <name evidence="7" type="ORF">TOLI1172_LOCUS2033</name>
</gene>
<dbReference type="SUPFAM" id="SSF103481">
    <property type="entry name" value="Multidrug resistance efflux transporter EmrE"/>
    <property type="match status" value="1"/>
</dbReference>
<keyword evidence="2 5" id="KW-0812">Transmembrane</keyword>
<sequence>MIAFVGAAGLGATSSTVSHQGSKTCTTLSALNSVSLSSSFVSKSRFNGPSSRSHLLLSRAKSSVLKASAASDSQESSSPLPIPAAAASTLKVGLYIALWYAFNIVYNISNKKALNALPLAWFVSWIQLVFGLAWIFPLWIFKVRKVPKLSMENIKAILPIAIAHTVGHVATVASLGSVAVSFTHVIKSMEPFFNVIGSAIVLRSVFPTPVYVSLLPIVAGVIVASVSELSFTWLGFASAMLSNLAFTGRNIFSKLNMDKPKGENMDAVNLFAVIQIISSVILAPFALAVDGLQLKAAWTAATTGAHALTNSQLLSTLFVSGLFFQLYQEVAFLALNSVHPVTHAVANTMKRVVIIITSIFVFQNPVTLANMSGSAIAIAGVLIYSLVKNHFDAKAKAESAK</sequence>
<evidence type="ECO:0000256" key="1">
    <source>
        <dbReference type="ARBA" id="ARBA00004141"/>
    </source>
</evidence>
<dbReference type="Pfam" id="PF03151">
    <property type="entry name" value="TPT"/>
    <property type="match status" value="1"/>
</dbReference>
<dbReference type="InterPro" id="IPR004853">
    <property type="entry name" value="Sugar_P_trans_dom"/>
</dbReference>
<feature type="transmembrane region" description="Helical" evidence="5">
    <location>
        <begin position="368"/>
        <end position="387"/>
    </location>
</feature>
<dbReference type="EMBL" id="HBFP01002836">
    <property type="protein sequence ID" value="CAD8817644.1"/>
    <property type="molecule type" value="Transcribed_RNA"/>
</dbReference>
<comment type="subcellular location">
    <subcellularLocation>
        <location evidence="1">Membrane</location>
        <topology evidence="1">Multi-pass membrane protein</topology>
    </subcellularLocation>
</comment>
<feature type="domain" description="Sugar phosphate transporter" evidence="6">
    <location>
        <begin position="90"/>
        <end position="385"/>
    </location>
</feature>
<feature type="transmembrane region" description="Helical" evidence="5">
    <location>
        <begin position="156"/>
        <end position="180"/>
    </location>
</feature>
<feature type="transmembrane region" description="Helical" evidence="5">
    <location>
        <begin position="217"/>
        <end position="246"/>
    </location>
</feature>
<proteinExistence type="predicted"/>
<feature type="transmembrane region" description="Helical" evidence="5">
    <location>
        <begin position="267"/>
        <end position="289"/>
    </location>
</feature>
<dbReference type="InterPro" id="IPR037185">
    <property type="entry name" value="EmrE-like"/>
</dbReference>
<accession>A0A7S0ZCN0</accession>
<reference evidence="7" key="1">
    <citation type="submission" date="2021-01" db="EMBL/GenBank/DDBJ databases">
        <authorList>
            <person name="Corre E."/>
            <person name="Pelletier E."/>
            <person name="Niang G."/>
            <person name="Scheremetjew M."/>
            <person name="Finn R."/>
            <person name="Kale V."/>
            <person name="Holt S."/>
            <person name="Cochrane G."/>
            <person name="Meng A."/>
            <person name="Brown T."/>
            <person name="Cohen L."/>
        </authorList>
    </citation>
    <scope>NUCLEOTIDE SEQUENCE</scope>
    <source>
        <strain evidence="7">CCMP3278</strain>
    </source>
</reference>
<evidence type="ECO:0000259" key="6">
    <source>
        <dbReference type="Pfam" id="PF03151"/>
    </source>
</evidence>
<evidence type="ECO:0000256" key="4">
    <source>
        <dbReference type="ARBA" id="ARBA00023136"/>
    </source>
</evidence>
<evidence type="ECO:0000256" key="5">
    <source>
        <dbReference type="SAM" id="Phobius"/>
    </source>
</evidence>
<protein>
    <recommendedName>
        <fullName evidence="6">Sugar phosphate transporter domain-containing protein</fullName>
    </recommendedName>
</protein>
<feature type="transmembrane region" description="Helical" evidence="5">
    <location>
        <begin position="114"/>
        <end position="136"/>
    </location>
</feature>
<dbReference type="GO" id="GO:0016020">
    <property type="term" value="C:membrane"/>
    <property type="evidence" value="ECO:0007669"/>
    <property type="project" value="UniProtKB-SubCell"/>
</dbReference>
<dbReference type="InterPro" id="IPR050186">
    <property type="entry name" value="TPT_transporter"/>
</dbReference>
<keyword evidence="4 5" id="KW-0472">Membrane</keyword>
<evidence type="ECO:0000256" key="2">
    <source>
        <dbReference type="ARBA" id="ARBA00022692"/>
    </source>
</evidence>
<name>A0A7S0ZCN0_9RHOD</name>
<dbReference type="PANTHER" id="PTHR11132">
    <property type="entry name" value="SOLUTE CARRIER FAMILY 35"/>
    <property type="match status" value="1"/>
</dbReference>
<keyword evidence="3 5" id="KW-1133">Transmembrane helix</keyword>
<dbReference type="AlphaFoldDB" id="A0A7S0ZCN0"/>
<organism evidence="7">
    <name type="scientific">Timspurckia oligopyrenoides</name>
    <dbReference type="NCBI Taxonomy" id="708627"/>
    <lineage>
        <taxon>Eukaryota</taxon>
        <taxon>Rhodophyta</taxon>
        <taxon>Bangiophyceae</taxon>
        <taxon>Porphyridiales</taxon>
        <taxon>Porphyridiaceae</taxon>
        <taxon>Timspurckia</taxon>
    </lineage>
</organism>